<dbReference type="EMBL" id="ABEU02000018">
    <property type="status" value="NOT_ANNOTATED_CDS"/>
    <property type="molecule type" value="Genomic_DNA"/>
</dbReference>
<evidence type="ECO:0000313" key="1">
    <source>
        <dbReference type="EnsemblPlants" id="Pp3c18_15090V3.1"/>
    </source>
</evidence>
<dbReference type="Gramene" id="Pp3c18_15090V3.1">
    <property type="protein sequence ID" value="Pp3c18_15090V3.1"/>
    <property type="gene ID" value="Pp3c18_15090"/>
</dbReference>
<reference evidence="1 2" key="1">
    <citation type="journal article" date="2008" name="Science">
        <title>The Physcomitrella genome reveals evolutionary insights into the conquest of land by plants.</title>
        <authorList>
            <person name="Rensing S."/>
            <person name="Lang D."/>
            <person name="Zimmer A."/>
            <person name="Terry A."/>
            <person name="Salamov A."/>
            <person name="Shapiro H."/>
            <person name="Nishiyama T."/>
            <person name="Perroud P.-F."/>
            <person name="Lindquist E."/>
            <person name="Kamisugi Y."/>
            <person name="Tanahashi T."/>
            <person name="Sakakibara K."/>
            <person name="Fujita T."/>
            <person name="Oishi K."/>
            <person name="Shin-I T."/>
            <person name="Kuroki Y."/>
            <person name="Toyoda A."/>
            <person name="Suzuki Y."/>
            <person name="Hashimoto A."/>
            <person name="Yamaguchi K."/>
            <person name="Sugano A."/>
            <person name="Kohara Y."/>
            <person name="Fujiyama A."/>
            <person name="Anterola A."/>
            <person name="Aoki S."/>
            <person name="Ashton N."/>
            <person name="Barbazuk W.B."/>
            <person name="Barker E."/>
            <person name="Bennetzen J."/>
            <person name="Bezanilla M."/>
            <person name="Blankenship R."/>
            <person name="Cho S.H."/>
            <person name="Dutcher S."/>
            <person name="Estelle M."/>
            <person name="Fawcett J.A."/>
            <person name="Gundlach H."/>
            <person name="Hanada K."/>
            <person name="Heyl A."/>
            <person name="Hicks K.A."/>
            <person name="Hugh J."/>
            <person name="Lohr M."/>
            <person name="Mayer K."/>
            <person name="Melkozernov A."/>
            <person name="Murata T."/>
            <person name="Nelson D."/>
            <person name="Pils B."/>
            <person name="Prigge M."/>
            <person name="Reiss B."/>
            <person name="Renner T."/>
            <person name="Rombauts S."/>
            <person name="Rushton P."/>
            <person name="Sanderfoot A."/>
            <person name="Schween G."/>
            <person name="Shiu S.-H."/>
            <person name="Stueber K."/>
            <person name="Theodoulou F.L."/>
            <person name="Tu H."/>
            <person name="Van de Peer Y."/>
            <person name="Verrier P.J."/>
            <person name="Waters E."/>
            <person name="Wood A."/>
            <person name="Yang L."/>
            <person name="Cove D."/>
            <person name="Cuming A."/>
            <person name="Hasebe M."/>
            <person name="Lucas S."/>
            <person name="Mishler D.B."/>
            <person name="Reski R."/>
            <person name="Grigoriev I."/>
            <person name="Quatrano R.S."/>
            <person name="Boore J.L."/>
        </authorList>
    </citation>
    <scope>NUCLEOTIDE SEQUENCE [LARGE SCALE GENOMIC DNA]</scope>
    <source>
        <strain evidence="1 2">cv. Gransden 2004</strain>
    </source>
</reference>
<evidence type="ECO:0000313" key="2">
    <source>
        <dbReference type="Proteomes" id="UP000006727"/>
    </source>
</evidence>
<accession>A0A7I4BD82</accession>
<name>A0A7I4BD82_PHYPA</name>
<proteinExistence type="predicted"/>
<sequence>MEYLRVGADKLSTMVVRNANEVIDDYVGIGRSNVQEVCALLTVDALFLVSYSSTVVLKQLLILIIIHNEEFELGDINHQSASSINQLRDVGIRVRGHKGRISKILFDSLSDTIYLPVLSINGGTKRYFKNLVAYEATTGKSPAFVSYVILMNYLINTIEDVNIMRKYKVLICNTGGGGYMCDILSSITGTTDSRVLRRYKDIIIEMYEKSQNRT</sequence>
<keyword evidence="2" id="KW-1185">Reference proteome</keyword>
<dbReference type="AlphaFoldDB" id="A0A7I4BD82"/>
<dbReference type="InterPro" id="IPR004158">
    <property type="entry name" value="DUF247_pln"/>
</dbReference>
<reference evidence="1 2" key="2">
    <citation type="journal article" date="2018" name="Plant J.">
        <title>The Physcomitrella patens chromosome-scale assembly reveals moss genome structure and evolution.</title>
        <authorList>
            <person name="Lang D."/>
            <person name="Ullrich K.K."/>
            <person name="Murat F."/>
            <person name="Fuchs J."/>
            <person name="Jenkins J."/>
            <person name="Haas F.B."/>
            <person name="Piednoel M."/>
            <person name="Gundlach H."/>
            <person name="Van Bel M."/>
            <person name="Meyberg R."/>
            <person name="Vives C."/>
            <person name="Morata J."/>
            <person name="Symeonidi A."/>
            <person name="Hiss M."/>
            <person name="Muchero W."/>
            <person name="Kamisugi Y."/>
            <person name="Saleh O."/>
            <person name="Blanc G."/>
            <person name="Decker E.L."/>
            <person name="van Gessel N."/>
            <person name="Grimwood J."/>
            <person name="Hayes R.D."/>
            <person name="Graham S.W."/>
            <person name="Gunter L.E."/>
            <person name="McDaniel S.F."/>
            <person name="Hoernstein S.N.W."/>
            <person name="Larsson A."/>
            <person name="Li F.W."/>
            <person name="Perroud P.F."/>
            <person name="Phillips J."/>
            <person name="Ranjan P."/>
            <person name="Rokshar D.S."/>
            <person name="Rothfels C.J."/>
            <person name="Schneider L."/>
            <person name="Shu S."/>
            <person name="Stevenson D.W."/>
            <person name="Thummler F."/>
            <person name="Tillich M."/>
            <person name="Villarreal Aguilar J.C."/>
            <person name="Widiez T."/>
            <person name="Wong G.K."/>
            <person name="Wymore A."/>
            <person name="Zhang Y."/>
            <person name="Zimmer A.D."/>
            <person name="Quatrano R.S."/>
            <person name="Mayer K.F.X."/>
            <person name="Goodstein D."/>
            <person name="Casacuberta J.M."/>
            <person name="Vandepoele K."/>
            <person name="Reski R."/>
            <person name="Cuming A.C."/>
            <person name="Tuskan G.A."/>
            <person name="Maumus F."/>
            <person name="Salse J."/>
            <person name="Schmutz J."/>
            <person name="Rensing S.A."/>
        </authorList>
    </citation>
    <scope>NUCLEOTIDE SEQUENCE [LARGE SCALE GENOMIC DNA]</scope>
    <source>
        <strain evidence="1 2">cv. Gransden 2004</strain>
    </source>
</reference>
<dbReference type="Proteomes" id="UP000006727">
    <property type="component" value="Chromosome 18"/>
</dbReference>
<dbReference type="PANTHER" id="PTHR31549">
    <property type="entry name" value="PROTEIN, PUTATIVE (DUF247)-RELATED-RELATED"/>
    <property type="match status" value="1"/>
</dbReference>
<organism evidence="1 2">
    <name type="scientific">Physcomitrium patens</name>
    <name type="common">Spreading-leaved earth moss</name>
    <name type="synonym">Physcomitrella patens</name>
    <dbReference type="NCBI Taxonomy" id="3218"/>
    <lineage>
        <taxon>Eukaryota</taxon>
        <taxon>Viridiplantae</taxon>
        <taxon>Streptophyta</taxon>
        <taxon>Embryophyta</taxon>
        <taxon>Bryophyta</taxon>
        <taxon>Bryophytina</taxon>
        <taxon>Bryopsida</taxon>
        <taxon>Funariidae</taxon>
        <taxon>Funariales</taxon>
        <taxon>Funariaceae</taxon>
        <taxon>Physcomitrium</taxon>
    </lineage>
</organism>
<protein>
    <submittedName>
        <fullName evidence="1">Uncharacterized protein</fullName>
    </submittedName>
</protein>
<dbReference type="Pfam" id="PF03140">
    <property type="entry name" value="DUF247"/>
    <property type="match status" value="1"/>
</dbReference>
<reference evidence="1" key="3">
    <citation type="submission" date="2020-12" db="UniProtKB">
        <authorList>
            <consortium name="EnsemblPlants"/>
        </authorList>
    </citation>
    <scope>IDENTIFICATION</scope>
</reference>
<dbReference type="PANTHER" id="PTHR31549:SF25">
    <property type="entry name" value="PROTEIN, PUTATIVE (DUF247)-RELATED"/>
    <property type="match status" value="1"/>
</dbReference>
<dbReference type="EnsemblPlants" id="Pp3c18_15090V3.1">
    <property type="protein sequence ID" value="Pp3c18_15090V3.1"/>
    <property type="gene ID" value="Pp3c18_15090"/>
</dbReference>
<dbReference type="InParanoid" id="A0A7I4BD82"/>